<sequence length="663" mass="72569">MSDLDVAAAVSAVISNFHAGAELVKQKKKGLRKRKSEQALKEKLLFISLQNGEEQISERYRSDHTELGARYARGDVTARDRLLHITVGMQGNIIRSLQIGYQHDGAVIDFMRLQEDCVMIRRDTLNVLDELKERIKLAIEEEQPATPSEEAKRRSVERVHDYLANHRQPSSDYIPPAVTLPSPSTPEEPTPTIGRRFPFRRPSVSAKDSDNSGRSSRASSTHSAPRVSISFSPFSFLNALYETRGPTSSPRSIRSPNSSRPNSPVVHSVYEIMDSVLERQEPPPSDPQTSTSTPKISLNLPSRQDSTSTNSTTSDRLQSSVGSSCGGSPRPPPMTPISDSPTRTSTDSYSPLDPPYALNMTYPQSPNFPPSPSFTSTTSFGPSFGPNPYAYPLHTRSPSRASFRSTTTTSTSLSTHNFSPSNTHNYSRPSSAQGLHKRTPTNTSLTLSHSPSPSPSPLLGRPSKDNNYWGLCRGAWSSRETLLKGLSLQTRPEGLYNSVRVWHCRHCGFSGPVFGDGKKTPFATDPTVYTAQNGVRYKWDFLAKSHVRRKAGVADAVVSAGAVVMVQQRQGTGTAKQRDDDAGVNFGCIFCCAEGRGTGVYGGVATLMEHLLREHGGGMSGEVERSARCVFGRRPERGEVWDVAIPMVEMAEEAWGVVPDGML</sequence>
<organism evidence="2 3">
    <name type="scientific">Aulographum hederae CBS 113979</name>
    <dbReference type="NCBI Taxonomy" id="1176131"/>
    <lineage>
        <taxon>Eukaryota</taxon>
        <taxon>Fungi</taxon>
        <taxon>Dikarya</taxon>
        <taxon>Ascomycota</taxon>
        <taxon>Pezizomycotina</taxon>
        <taxon>Dothideomycetes</taxon>
        <taxon>Pleosporomycetidae</taxon>
        <taxon>Aulographales</taxon>
        <taxon>Aulographaceae</taxon>
    </lineage>
</organism>
<feature type="compositionally biased region" description="Low complexity" evidence="1">
    <location>
        <begin position="440"/>
        <end position="461"/>
    </location>
</feature>
<proteinExistence type="predicted"/>
<feature type="region of interest" description="Disordered" evidence="1">
    <location>
        <begin position="244"/>
        <end position="266"/>
    </location>
</feature>
<evidence type="ECO:0000256" key="1">
    <source>
        <dbReference type="SAM" id="MobiDB-lite"/>
    </source>
</evidence>
<gene>
    <name evidence="2" type="ORF">K402DRAFT_161117</name>
</gene>
<keyword evidence="3" id="KW-1185">Reference proteome</keyword>
<evidence type="ECO:0000313" key="3">
    <source>
        <dbReference type="Proteomes" id="UP000800041"/>
    </source>
</evidence>
<feature type="compositionally biased region" description="Low complexity" evidence="1">
    <location>
        <begin position="373"/>
        <end position="386"/>
    </location>
</feature>
<dbReference type="EMBL" id="ML977173">
    <property type="protein sequence ID" value="KAF1983702.1"/>
    <property type="molecule type" value="Genomic_DNA"/>
</dbReference>
<feature type="compositionally biased region" description="Low complexity" evidence="1">
    <location>
        <begin position="248"/>
        <end position="264"/>
    </location>
</feature>
<feature type="region of interest" description="Disordered" evidence="1">
    <location>
        <begin position="165"/>
        <end position="225"/>
    </location>
</feature>
<reference evidence="2" key="1">
    <citation type="journal article" date="2020" name="Stud. Mycol.">
        <title>101 Dothideomycetes genomes: a test case for predicting lifestyles and emergence of pathogens.</title>
        <authorList>
            <person name="Haridas S."/>
            <person name="Albert R."/>
            <person name="Binder M."/>
            <person name="Bloem J."/>
            <person name="Labutti K."/>
            <person name="Salamov A."/>
            <person name="Andreopoulos B."/>
            <person name="Baker S."/>
            <person name="Barry K."/>
            <person name="Bills G."/>
            <person name="Bluhm B."/>
            <person name="Cannon C."/>
            <person name="Castanera R."/>
            <person name="Culley D."/>
            <person name="Daum C."/>
            <person name="Ezra D."/>
            <person name="Gonzalez J."/>
            <person name="Henrissat B."/>
            <person name="Kuo A."/>
            <person name="Liang C."/>
            <person name="Lipzen A."/>
            <person name="Lutzoni F."/>
            <person name="Magnuson J."/>
            <person name="Mondo S."/>
            <person name="Nolan M."/>
            <person name="Ohm R."/>
            <person name="Pangilinan J."/>
            <person name="Park H.-J."/>
            <person name="Ramirez L."/>
            <person name="Alfaro M."/>
            <person name="Sun H."/>
            <person name="Tritt A."/>
            <person name="Yoshinaga Y."/>
            <person name="Zwiers L.-H."/>
            <person name="Turgeon B."/>
            <person name="Goodwin S."/>
            <person name="Spatafora J."/>
            <person name="Crous P."/>
            <person name="Grigoriev I."/>
        </authorList>
    </citation>
    <scope>NUCLEOTIDE SEQUENCE</scope>
    <source>
        <strain evidence="2">CBS 113979</strain>
    </source>
</reference>
<feature type="compositionally biased region" description="Low complexity" evidence="1">
    <location>
        <begin position="212"/>
        <end position="224"/>
    </location>
</feature>
<feature type="compositionally biased region" description="Low complexity" evidence="1">
    <location>
        <begin position="306"/>
        <end position="328"/>
    </location>
</feature>
<feature type="compositionally biased region" description="Polar residues" evidence="1">
    <location>
        <begin position="337"/>
        <end position="349"/>
    </location>
</feature>
<evidence type="ECO:0000313" key="2">
    <source>
        <dbReference type="EMBL" id="KAF1983702.1"/>
    </source>
</evidence>
<feature type="compositionally biased region" description="Polar residues" evidence="1">
    <location>
        <begin position="416"/>
        <end position="433"/>
    </location>
</feature>
<feature type="compositionally biased region" description="Polar residues" evidence="1">
    <location>
        <begin position="295"/>
        <end position="305"/>
    </location>
</feature>
<dbReference type="Proteomes" id="UP000800041">
    <property type="component" value="Unassembled WGS sequence"/>
</dbReference>
<feature type="region of interest" description="Disordered" evidence="1">
    <location>
        <begin position="279"/>
        <end position="462"/>
    </location>
</feature>
<feature type="compositionally biased region" description="Low complexity" evidence="1">
    <location>
        <begin position="395"/>
        <end position="415"/>
    </location>
</feature>
<dbReference type="AlphaFoldDB" id="A0A6G1GSB5"/>
<protein>
    <submittedName>
        <fullName evidence="2">Uncharacterized protein</fullName>
    </submittedName>
</protein>
<dbReference type="OrthoDB" id="25896at2759"/>
<name>A0A6G1GSB5_9PEZI</name>
<accession>A0A6G1GSB5</accession>